<dbReference type="FunCoup" id="A0A3N4LK67">
    <property type="interactions" value="41"/>
</dbReference>
<evidence type="ECO:0000256" key="3">
    <source>
        <dbReference type="ARBA" id="ARBA00022448"/>
    </source>
</evidence>
<comment type="subcellular location">
    <subcellularLocation>
        <location evidence="1">Membrane</location>
        <topology evidence="1">Multi-pass membrane protein</topology>
    </subcellularLocation>
</comment>
<dbReference type="PANTHER" id="PTHR20772:SF2">
    <property type="entry name" value="PROTEIN FMP42"/>
    <property type="match status" value="1"/>
</dbReference>
<evidence type="ECO:0000313" key="9">
    <source>
        <dbReference type="Proteomes" id="UP000267821"/>
    </source>
</evidence>
<evidence type="ECO:0000256" key="4">
    <source>
        <dbReference type="ARBA" id="ARBA00022692"/>
    </source>
</evidence>
<feature type="transmembrane region" description="Helical" evidence="7">
    <location>
        <begin position="315"/>
        <end position="337"/>
    </location>
</feature>
<proteinExistence type="inferred from homology"/>
<feature type="transmembrane region" description="Helical" evidence="7">
    <location>
        <begin position="408"/>
        <end position="426"/>
    </location>
</feature>
<keyword evidence="5 7" id="KW-1133">Transmembrane helix</keyword>
<evidence type="ECO:0000256" key="7">
    <source>
        <dbReference type="SAM" id="Phobius"/>
    </source>
</evidence>
<reference evidence="8 9" key="1">
    <citation type="journal article" date="2018" name="Nat. Ecol. Evol.">
        <title>Pezizomycetes genomes reveal the molecular basis of ectomycorrhizal truffle lifestyle.</title>
        <authorList>
            <person name="Murat C."/>
            <person name="Payen T."/>
            <person name="Noel B."/>
            <person name="Kuo A."/>
            <person name="Morin E."/>
            <person name="Chen J."/>
            <person name="Kohler A."/>
            <person name="Krizsan K."/>
            <person name="Balestrini R."/>
            <person name="Da Silva C."/>
            <person name="Montanini B."/>
            <person name="Hainaut M."/>
            <person name="Levati E."/>
            <person name="Barry K.W."/>
            <person name="Belfiori B."/>
            <person name="Cichocki N."/>
            <person name="Clum A."/>
            <person name="Dockter R.B."/>
            <person name="Fauchery L."/>
            <person name="Guy J."/>
            <person name="Iotti M."/>
            <person name="Le Tacon F."/>
            <person name="Lindquist E.A."/>
            <person name="Lipzen A."/>
            <person name="Malagnac F."/>
            <person name="Mello A."/>
            <person name="Molinier V."/>
            <person name="Miyauchi S."/>
            <person name="Poulain J."/>
            <person name="Riccioni C."/>
            <person name="Rubini A."/>
            <person name="Sitrit Y."/>
            <person name="Splivallo R."/>
            <person name="Traeger S."/>
            <person name="Wang M."/>
            <person name="Zifcakova L."/>
            <person name="Wipf D."/>
            <person name="Zambonelli A."/>
            <person name="Paolocci F."/>
            <person name="Nowrousian M."/>
            <person name="Ottonello S."/>
            <person name="Baldrian P."/>
            <person name="Spatafora J.W."/>
            <person name="Henrissat B."/>
            <person name="Nagy L.G."/>
            <person name="Aury J.M."/>
            <person name="Wincker P."/>
            <person name="Grigoriev I.V."/>
            <person name="Bonfante P."/>
            <person name="Martin F.M."/>
        </authorList>
    </citation>
    <scope>NUCLEOTIDE SEQUENCE [LARGE SCALE GENOMIC DNA]</scope>
    <source>
        <strain evidence="8 9">ATCC MYA-4762</strain>
    </source>
</reference>
<dbReference type="Gene3D" id="1.20.1250.20">
    <property type="entry name" value="MFS general substrate transporter like domains"/>
    <property type="match status" value="1"/>
</dbReference>
<feature type="transmembrane region" description="Helical" evidence="7">
    <location>
        <begin position="136"/>
        <end position="152"/>
    </location>
</feature>
<dbReference type="AlphaFoldDB" id="A0A3N4LK67"/>
<feature type="transmembrane region" description="Helical" evidence="7">
    <location>
        <begin position="21"/>
        <end position="43"/>
    </location>
</feature>
<evidence type="ECO:0000256" key="2">
    <source>
        <dbReference type="ARBA" id="ARBA00006595"/>
    </source>
</evidence>
<dbReference type="InterPro" id="IPR052599">
    <property type="entry name" value="SLC43A_AATransporter"/>
</dbReference>
<dbReference type="EMBL" id="ML121548">
    <property type="protein sequence ID" value="RPB23156.1"/>
    <property type="molecule type" value="Genomic_DNA"/>
</dbReference>
<accession>A0A3N4LK67</accession>
<evidence type="ECO:0000256" key="5">
    <source>
        <dbReference type="ARBA" id="ARBA00022989"/>
    </source>
</evidence>
<feature type="transmembrane region" description="Helical" evidence="7">
    <location>
        <begin position="433"/>
        <end position="455"/>
    </location>
</feature>
<feature type="transmembrane region" description="Helical" evidence="7">
    <location>
        <begin position="475"/>
        <end position="494"/>
    </location>
</feature>
<dbReference type="GO" id="GO:0000329">
    <property type="term" value="C:fungal-type vacuole membrane"/>
    <property type="evidence" value="ECO:0007669"/>
    <property type="project" value="TreeGrafter"/>
</dbReference>
<dbReference type="SUPFAM" id="SSF103473">
    <property type="entry name" value="MFS general substrate transporter"/>
    <property type="match status" value="1"/>
</dbReference>
<dbReference type="Proteomes" id="UP000267821">
    <property type="component" value="Unassembled WGS sequence"/>
</dbReference>
<keyword evidence="3" id="KW-0813">Transport</keyword>
<gene>
    <name evidence="8" type="ORF">L211DRAFT_868949</name>
</gene>
<feature type="transmembrane region" description="Helical" evidence="7">
    <location>
        <begin position="198"/>
        <end position="217"/>
    </location>
</feature>
<dbReference type="STRING" id="1051890.A0A3N4LK67"/>
<evidence type="ECO:0000256" key="1">
    <source>
        <dbReference type="ARBA" id="ARBA00004141"/>
    </source>
</evidence>
<sequence length="527" mass="58690">MRAAREDPVGAFEVSKTRRELQVVTSVIYCLLGAGVVFGYAALKPVLIEEGVYKEYCTEKELDKGVRVCFEQELRLNFMFTAAAVATNVCALVVGAILDFYGPRVTGIIGSIFIGIGSLLFAYARKIDAFDAYVPGYLFLALGGPFIFIPSFQLSNAFPASSGLILSMLTGAFDSSSAVFLFYRLAYERWSHILSLRTFFLGYLVVPLFILVVQIFIMPPTSYKTVGELVKQVEEAEQRLAGEDRYADEDDDEYDDDEQLLRRERRESVVSEITSLLGSKGASRHQQKEETKREVSGVWGAMHGKSVYEQMLSPWYILILLFTIVQMTRINYFVATIRPQYEYLLGSVNKAILVNEFFDIALPVGGLCAVPFIGMLLDKTATPTVLLVLVGVASATGVLGLLRDIWAAYANVILFVLYRPFYYTAISDYTAKVFGFQTFGTIYGSIICVAGIFNFAQTGMDAATAKWFHHDPRPINLILLIFVSVIGGILWMWVTVKSKKLKRTLLEEEANRAMANENIMPGGYGGF</sequence>
<organism evidence="8 9">
    <name type="scientific">Terfezia boudieri ATCC MYA-4762</name>
    <dbReference type="NCBI Taxonomy" id="1051890"/>
    <lineage>
        <taxon>Eukaryota</taxon>
        <taxon>Fungi</taxon>
        <taxon>Dikarya</taxon>
        <taxon>Ascomycota</taxon>
        <taxon>Pezizomycotina</taxon>
        <taxon>Pezizomycetes</taxon>
        <taxon>Pezizales</taxon>
        <taxon>Pezizaceae</taxon>
        <taxon>Terfezia</taxon>
    </lineage>
</organism>
<dbReference type="PANTHER" id="PTHR20772">
    <property type="entry name" value="PROTEIN FMP42"/>
    <property type="match status" value="1"/>
</dbReference>
<evidence type="ECO:0000313" key="8">
    <source>
        <dbReference type="EMBL" id="RPB23156.1"/>
    </source>
</evidence>
<evidence type="ECO:0000256" key="6">
    <source>
        <dbReference type="ARBA" id="ARBA00023136"/>
    </source>
</evidence>
<keyword evidence="9" id="KW-1185">Reference proteome</keyword>
<feature type="transmembrane region" description="Helical" evidence="7">
    <location>
        <begin position="164"/>
        <end position="186"/>
    </location>
</feature>
<comment type="similarity">
    <text evidence="2">Belongs to the SLC43A transporter (TC 2.A.1.44) family.</text>
</comment>
<feature type="transmembrane region" description="Helical" evidence="7">
    <location>
        <begin position="384"/>
        <end position="402"/>
    </location>
</feature>
<dbReference type="OrthoDB" id="330047at2759"/>
<keyword evidence="6 7" id="KW-0472">Membrane</keyword>
<feature type="transmembrane region" description="Helical" evidence="7">
    <location>
        <begin position="357"/>
        <end position="377"/>
    </location>
</feature>
<protein>
    <submittedName>
        <fullName evidence="8">MFS general substrate transporter</fullName>
    </submittedName>
</protein>
<feature type="transmembrane region" description="Helical" evidence="7">
    <location>
        <begin position="105"/>
        <end position="124"/>
    </location>
</feature>
<dbReference type="InterPro" id="IPR036259">
    <property type="entry name" value="MFS_trans_sf"/>
</dbReference>
<name>A0A3N4LK67_9PEZI</name>
<dbReference type="InParanoid" id="A0A3N4LK67"/>
<keyword evidence="4 7" id="KW-0812">Transmembrane</keyword>